<evidence type="ECO:0000256" key="1">
    <source>
        <dbReference type="ARBA" id="ARBA00004556"/>
    </source>
</evidence>
<protein>
    <recommendedName>
        <fullName evidence="4">Trafficking protein particle complex subunit 2-like protein</fullName>
    </recommendedName>
</protein>
<dbReference type="GO" id="GO:0048471">
    <property type="term" value="C:perinuclear region of cytoplasm"/>
    <property type="evidence" value="ECO:0007669"/>
    <property type="project" value="UniProtKB-SubCell"/>
</dbReference>
<name>A0ABD0Y1H2_9HEMI</name>
<gene>
    <name evidence="5" type="ORF">AAG570_005262</name>
</gene>
<evidence type="ECO:0000256" key="4">
    <source>
        <dbReference type="ARBA" id="ARBA00024408"/>
    </source>
</evidence>
<dbReference type="Gene3D" id="3.30.450.70">
    <property type="match status" value="1"/>
</dbReference>
<comment type="subcellular location">
    <subcellularLocation>
        <location evidence="1">Cytoplasm</location>
        <location evidence="1">Perinuclear region</location>
    </subcellularLocation>
</comment>
<dbReference type="CDD" id="cd14854">
    <property type="entry name" value="TRAPPC2L"/>
    <property type="match status" value="1"/>
</dbReference>
<evidence type="ECO:0000256" key="3">
    <source>
        <dbReference type="ARBA" id="ARBA00022892"/>
    </source>
</evidence>
<keyword evidence="3" id="KW-0813">Transport</keyword>
<feature type="non-terminal residue" evidence="5">
    <location>
        <position position="1"/>
    </location>
</feature>
<accession>A0ABD0Y1H2</accession>
<dbReference type="SUPFAM" id="SSF64356">
    <property type="entry name" value="SNARE-like"/>
    <property type="match status" value="1"/>
</dbReference>
<dbReference type="EMBL" id="JBFDAA010000017">
    <property type="protein sequence ID" value="KAL1116790.1"/>
    <property type="molecule type" value="Genomic_DNA"/>
</dbReference>
<sequence>NSPKYLSCLDESNELQFYYKAHTSLDVIEEKLLAAGKSTPDIRELYMGLLYATEEHKIFGYVTNTRVKFIVIVDASHSTLRDNEIRGMFRKLHAAYMDVVCNPFHIPGDSIRSRYTNCVHNL</sequence>
<keyword evidence="3" id="KW-0931">ER-Golgi transport</keyword>
<dbReference type="PANTHER" id="PTHR12403">
    <property type="entry name" value="TRAFFICKING PROTEIN PARTICLE COMPLEX SUBUNIT 2"/>
    <property type="match status" value="1"/>
</dbReference>
<dbReference type="Proteomes" id="UP001558652">
    <property type="component" value="Unassembled WGS sequence"/>
</dbReference>
<dbReference type="InterPro" id="IPR006722">
    <property type="entry name" value="Sedlin"/>
</dbReference>
<evidence type="ECO:0000313" key="5">
    <source>
        <dbReference type="EMBL" id="KAL1116790.1"/>
    </source>
</evidence>
<keyword evidence="6" id="KW-1185">Reference proteome</keyword>
<comment type="similarity">
    <text evidence="2">Belongs to the TRAPP small subunits family. Sedlin subfamily.</text>
</comment>
<comment type="caution">
    <text evidence="5">The sequence shown here is derived from an EMBL/GenBank/DDBJ whole genome shotgun (WGS) entry which is preliminary data.</text>
</comment>
<reference evidence="5 6" key="1">
    <citation type="submission" date="2024-07" db="EMBL/GenBank/DDBJ databases">
        <title>Chromosome-level genome assembly of the water stick insect Ranatra chinensis (Heteroptera: Nepidae).</title>
        <authorList>
            <person name="Liu X."/>
        </authorList>
    </citation>
    <scope>NUCLEOTIDE SEQUENCE [LARGE SCALE GENOMIC DNA]</scope>
    <source>
        <strain evidence="5">Cailab_2021Rc</strain>
        <tissue evidence="5">Muscle</tissue>
    </source>
</reference>
<proteinExistence type="inferred from homology"/>
<dbReference type="InterPro" id="IPR044760">
    <property type="entry name" value="TRAPPC2L"/>
</dbReference>
<dbReference type="AlphaFoldDB" id="A0ABD0Y1H2"/>
<dbReference type="Pfam" id="PF04628">
    <property type="entry name" value="Sedlin_N"/>
    <property type="match status" value="1"/>
</dbReference>
<dbReference type="GO" id="GO:0016192">
    <property type="term" value="P:vesicle-mediated transport"/>
    <property type="evidence" value="ECO:0007669"/>
    <property type="project" value="UniProtKB-KW"/>
</dbReference>
<organism evidence="5 6">
    <name type="scientific">Ranatra chinensis</name>
    <dbReference type="NCBI Taxonomy" id="642074"/>
    <lineage>
        <taxon>Eukaryota</taxon>
        <taxon>Metazoa</taxon>
        <taxon>Ecdysozoa</taxon>
        <taxon>Arthropoda</taxon>
        <taxon>Hexapoda</taxon>
        <taxon>Insecta</taxon>
        <taxon>Pterygota</taxon>
        <taxon>Neoptera</taxon>
        <taxon>Paraneoptera</taxon>
        <taxon>Hemiptera</taxon>
        <taxon>Heteroptera</taxon>
        <taxon>Panheteroptera</taxon>
        <taxon>Nepomorpha</taxon>
        <taxon>Nepidae</taxon>
        <taxon>Ranatrinae</taxon>
        <taxon>Ranatra</taxon>
    </lineage>
</organism>
<evidence type="ECO:0000313" key="6">
    <source>
        <dbReference type="Proteomes" id="UP001558652"/>
    </source>
</evidence>
<dbReference type="InterPro" id="IPR011012">
    <property type="entry name" value="Longin-like_dom_sf"/>
</dbReference>
<evidence type="ECO:0000256" key="2">
    <source>
        <dbReference type="ARBA" id="ARBA00006626"/>
    </source>
</evidence>